<reference evidence="5" key="1">
    <citation type="submission" date="2016-05" db="EMBL/GenBank/DDBJ databases">
        <title>Comparative genomics of biotechnologically important yeasts.</title>
        <authorList>
            <consortium name="DOE Joint Genome Institute"/>
            <person name="Riley R."/>
            <person name="Haridas S."/>
            <person name="Wolfe K.H."/>
            <person name="Lopes M.R."/>
            <person name="Hittinger C.T."/>
            <person name="Goker M."/>
            <person name="Salamov A."/>
            <person name="Wisecaver J."/>
            <person name="Long T.M."/>
            <person name="Aerts A.L."/>
            <person name="Barry K."/>
            <person name="Choi C."/>
            <person name="Clum A."/>
            <person name="Coughlan A.Y."/>
            <person name="Deshpande S."/>
            <person name="Douglass A.P."/>
            <person name="Hanson S.J."/>
            <person name="Klenk H.-P."/>
            <person name="Labutti K."/>
            <person name="Lapidus A."/>
            <person name="Lindquist E."/>
            <person name="Lipzen A."/>
            <person name="Meier-Kolthoff J.P."/>
            <person name="Ohm R.A."/>
            <person name="Otillar R.P."/>
            <person name="Pangilinan J."/>
            <person name="Peng Y."/>
            <person name="Rokas A."/>
            <person name="Rosa C.A."/>
            <person name="Scheuner C."/>
            <person name="Sibirny A.A."/>
            <person name="Slot J.C."/>
            <person name="Stielow J.B."/>
            <person name="Sun H."/>
            <person name="Kurtzman C.P."/>
            <person name="Blackwell M."/>
            <person name="Grigoriev I.V."/>
            <person name="Jeffries T.W."/>
        </authorList>
    </citation>
    <scope>NUCLEOTIDE SEQUENCE [LARGE SCALE GENOMIC DNA]</scope>
    <source>
        <strain evidence="5">NRRL Y-2460</strain>
    </source>
</reference>
<dbReference type="GO" id="GO:0006457">
    <property type="term" value="P:protein folding"/>
    <property type="evidence" value="ECO:0007669"/>
    <property type="project" value="TreeGrafter"/>
</dbReference>
<dbReference type="Proteomes" id="UP000094236">
    <property type="component" value="Unassembled WGS sequence"/>
</dbReference>
<evidence type="ECO:0000259" key="3">
    <source>
        <dbReference type="PROSITE" id="PS51352"/>
    </source>
</evidence>
<dbReference type="AlphaFoldDB" id="A0A1E4TNV8"/>
<dbReference type="InterPro" id="IPR051063">
    <property type="entry name" value="PDI"/>
</dbReference>
<dbReference type="EMBL" id="KV454018">
    <property type="protein sequence ID" value="ODV93446.1"/>
    <property type="molecule type" value="Genomic_DNA"/>
</dbReference>
<dbReference type="OrthoDB" id="10264505at2759"/>
<dbReference type="PANTHER" id="PTHR45672">
    <property type="entry name" value="PROTEIN DISULFIDE-ISOMERASE C17H9.14C-RELATED"/>
    <property type="match status" value="1"/>
</dbReference>
<accession>A0A1E4TNV8</accession>
<dbReference type="GO" id="GO:0005783">
    <property type="term" value="C:endoplasmic reticulum"/>
    <property type="evidence" value="ECO:0007669"/>
    <property type="project" value="TreeGrafter"/>
</dbReference>
<dbReference type="Gene3D" id="3.40.30.10">
    <property type="entry name" value="Glutaredoxin"/>
    <property type="match status" value="2"/>
</dbReference>
<dbReference type="InterPro" id="IPR036249">
    <property type="entry name" value="Thioredoxin-like_sf"/>
</dbReference>
<proteinExistence type="predicted"/>
<sequence length="313" mass="37046">MKNKMRWFVLLLLLLVKLVFGKKLENGIILATDKTFESIIKNTSFSFIDFYSPNCRYCQQLYPDWELLAKLYNNTDLQIVQIDCLENKKIRAKYGINSFPTLKLLSLSKQEVPAFPIAMDMVENLYEVGNIDFVGERNIEKFVSFLDHHTGIIAKYPNLKVLQIDDPIEFNKIFKNSNCLVLFYAPWIDDFKNRYNNYYEKLAKKYHHQNVIFIMVDITRGKVSELATRFTIANYPTIVYHLQNNTHNFFYKLIDISEENIIKLLDGKDAGQYEFFPKNDNTHSFQNEQENDDDDDDESYDNEFEEYAKLREL</sequence>
<dbReference type="PROSITE" id="PS51352">
    <property type="entry name" value="THIOREDOXIN_2"/>
    <property type="match status" value="1"/>
</dbReference>
<keyword evidence="5" id="KW-1185">Reference proteome</keyword>
<dbReference type="STRING" id="669874.A0A1E4TNV8"/>
<dbReference type="GO" id="GO:0003756">
    <property type="term" value="F:protein disulfide isomerase activity"/>
    <property type="evidence" value="ECO:0007669"/>
    <property type="project" value="TreeGrafter"/>
</dbReference>
<name>A0A1E4TNV8_PACTA</name>
<feature type="signal peptide" evidence="2">
    <location>
        <begin position="1"/>
        <end position="21"/>
    </location>
</feature>
<evidence type="ECO:0000256" key="1">
    <source>
        <dbReference type="SAM" id="MobiDB-lite"/>
    </source>
</evidence>
<keyword evidence="2" id="KW-0732">Signal</keyword>
<feature type="domain" description="Thioredoxin" evidence="3">
    <location>
        <begin position="18"/>
        <end position="151"/>
    </location>
</feature>
<evidence type="ECO:0000313" key="5">
    <source>
        <dbReference type="Proteomes" id="UP000094236"/>
    </source>
</evidence>
<organism evidence="4 5">
    <name type="scientific">Pachysolen tannophilus NRRL Y-2460</name>
    <dbReference type="NCBI Taxonomy" id="669874"/>
    <lineage>
        <taxon>Eukaryota</taxon>
        <taxon>Fungi</taxon>
        <taxon>Dikarya</taxon>
        <taxon>Ascomycota</taxon>
        <taxon>Saccharomycotina</taxon>
        <taxon>Pichiomycetes</taxon>
        <taxon>Pachysolenaceae</taxon>
        <taxon>Pachysolen</taxon>
    </lineage>
</organism>
<evidence type="ECO:0000256" key="2">
    <source>
        <dbReference type="SAM" id="SignalP"/>
    </source>
</evidence>
<dbReference type="SUPFAM" id="SSF52833">
    <property type="entry name" value="Thioredoxin-like"/>
    <property type="match status" value="2"/>
</dbReference>
<protein>
    <recommendedName>
        <fullName evidence="3">Thioredoxin domain-containing protein</fullName>
    </recommendedName>
</protein>
<feature type="chain" id="PRO_5009163295" description="Thioredoxin domain-containing protein" evidence="2">
    <location>
        <begin position="22"/>
        <end position="313"/>
    </location>
</feature>
<feature type="compositionally biased region" description="Acidic residues" evidence="1">
    <location>
        <begin position="289"/>
        <end position="301"/>
    </location>
</feature>
<gene>
    <name evidence="4" type="ORF">PACTADRAFT_77774</name>
</gene>
<evidence type="ECO:0000313" key="4">
    <source>
        <dbReference type="EMBL" id="ODV93446.1"/>
    </source>
</evidence>
<dbReference type="CDD" id="cd02961">
    <property type="entry name" value="PDI_a_family"/>
    <property type="match status" value="2"/>
</dbReference>
<feature type="region of interest" description="Disordered" evidence="1">
    <location>
        <begin position="278"/>
        <end position="301"/>
    </location>
</feature>
<dbReference type="InterPro" id="IPR013766">
    <property type="entry name" value="Thioredoxin_domain"/>
</dbReference>
<dbReference type="Pfam" id="PF00085">
    <property type="entry name" value="Thioredoxin"/>
    <property type="match status" value="2"/>
</dbReference>